<feature type="region of interest" description="Disordered" evidence="13">
    <location>
        <begin position="597"/>
        <end position="627"/>
    </location>
</feature>
<dbReference type="Pfam" id="PF13462">
    <property type="entry name" value="Thioredoxin_4"/>
    <property type="match status" value="1"/>
</dbReference>
<evidence type="ECO:0000256" key="11">
    <source>
        <dbReference type="ARBA" id="ARBA00023201"/>
    </source>
</evidence>
<evidence type="ECO:0000256" key="3">
    <source>
        <dbReference type="ARBA" id="ARBA00022448"/>
    </source>
</evidence>
<evidence type="ECO:0000256" key="7">
    <source>
        <dbReference type="ARBA" id="ARBA00022989"/>
    </source>
</evidence>
<evidence type="ECO:0000256" key="10">
    <source>
        <dbReference type="ARBA" id="ARBA00023136"/>
    </source>
</evidence>
<feature type="region of interest" description="Disordered" evidence="13">
    <location>
        <begin position="421"/>
        <end position="440"/>
    </location>
</feature>
<dbReference type="PANTHER" id="PTHR30341">
    <property type="entry name" value="SODIUM ION/PROTON ANTIPORTER NHAA-RELATED"/>
    <property type="match status" value="1"/>
</dbReference>
<feature type="transmembrane region" description="Helical" evidence="12">
    <location>
        <begin position="202"/>
        <end position="235"/>
    </location>
</feature>
<dbReference type="GO" id="GO:0015385">
    <property type="term" value="F:sodium:proton antiporter activity"/>
    <property type="evidence" value="ECO:0007669"/>
    <property type="project" value="UniProtKB-UniRule"/>
</dbReference>
<feature type="transmembrane region" description="Helical" evidence="12">
    <location>
        <begin position="58"/>
        <end position="77"/>
    </location>
</feature>
<dbReference type="GO" id="GO:0006885">
    <property type="term" value="P:regulation of pH"/>
    <property type="evidence" value="ECO:0007669"/>
    <property type="project" value="UniProtKB-UniRule"/>
</dbReference>
<feature type="transmembrane region" description="Helical" evidence="12">
    <location>
        <begin position="118"/>
        <end position="138"/>
    </location>
</feature>
<dbReference type="HAMAP" id="MF_01844">
    <property type="entry name" value="NhaA"/>
    <property type="match status" value="1"/>
</dbReference>
<dbReference type="Gene3D" id="1.20.1530.10">
    <property type="entry name" value="Na+/H+ antiporter like domain"/>
    <property type="match status" value="1"/>
</dbReference>
<dbReference type="AlphaFoldDB" id="A0A939PBG0"/>
<evidence type="ECO:0000256" key="2">
    <source>
        <dbReference type="ARBA" id="ARBA00007006"/>
    </source>
</evidence>
<keyword evidence="16" id="KW-1185">Reference proteome</keyword>
<keyword evidence="11 12" id="KW-0739">Sodium transport</keyword>
<evidence type="ECO:0000256" key="1">
    <source>
        <dbReference type="ARBA" id="ARBA00004429"/>
    </source>
</evidence>
<keyword evidence="3 12" id="KW-0813">Transport</keyword>
<dbReference type="PANTHER" id="PTHR30341:SF0">
    <property type="entry name" value="NA(+)_H(+) ANTIPORTER NHAA"/>
    <property type="match status" value="1"/>
</dbReference>
<dbReference type="EMBL" id="JAGEOJ010000003">
    <property type="protein sequence ID" value="MBO2446973.1"/>
    <property type="molecule type" value="Genomic_DNA"/>
</dbReference>
<evidence type="ECO:0000256" key="5">
    <source>
        <dbReference type="ARBA" id="ARBA00022475"/>
    </source>
</evidence>
<evidence type="ECO:0000313" key="16">
    <source>
        <dbReference type="Proteomes" id="UP000669179"/>
    </source>
</evidence>
<keyword evidence="6 12" id="KW-0812">Transmembrane</keyword>
<comment type="subcellular location">
    <subcellularLocation>
        <location evidence="1">Cell inner membrane</location>
        <topology evidence="1">Multi-pass membrane protein</topology>
    </subcellularLocation>
    <subcellularLocation>
        <location evidence="12">Cell membrane</location>
        <topology evidence="12">Multi-pass membrane protein</topology>
    </subcellularLocation>
</comment>
<keyword evidence="10 12" id="KW-0472">Membrane</keyword>
<keyword evidence="5 12" id="KW-1003">Cell membrane</keyword>
<feature type="transmembrane region" description="Helical" evidence="12">
    <location>
        <begin position="285"/>
        <end position="303"/>
    </location>
</feature>
<comment type="similarity">
    <text evidence="12">Belongs to the NhaA Na(+)/H(+) (TC 2.A.33) antiporter family.</text>
</comment>
<dbReference type="InterPro" id="IPR036249">
    <property type="entry name" value="Thioredoxin-like_sf"/>
</dbReference>
<gene>
    <name evidence="12 15" type="primary">nhaA</name>
    <name evidence="15" type="ORF">J4573_07715</name>
</gene>
<comment type="caution">
    <text evidence="15">The sequence shown here is derived from an EMBL/GenBank/DDBJ whole genome shotgun (WGS) entry which is preliminary data.</text>
</comment>
<keyword evidence="4 12" id="KW-0050">Antiport</keyword>
<proteinExistence type="inferred from homology"/>
<dbReference type="PROSITE" id="PS51352">
    <property type="entry name" value="THIOREDOXIN_2"/>
    <property type="match status" value="1"/>
</dbReference>
<evidence type="ECO:0000256" key="13">
    <source>
        <dbReference type="SAM" id="MobiDB-lite"/>
    </source>
</evidence>
<protein>
    <recommendedName>
        <fullName evidence="12">Na(+)/H(+) antiporter NhaA</fullName>
    </recommendedName>
    <alternativeName>
        <fullName evidence="12">Sodium/proton antiporter NhaA</fullName>
    </alternativeName>
</protein>
<feature type="domain" description="Thioredoxin" evidence="14">
    <location>
        <begin position="422"/>
        <end position="597"/>
    </location>
</feature>
<evidence type="ECO:0000256" key="8">
    <source>
        <dbReference type="ARBA" id="ARBA00023053"/>
    </source>
</evidence>
<accession>A0A939PBG0</accession>
<organism evidence="15 16">
    <name type="scientific">Actinomadura barringtoniae</name>
    <dbReference type="NCBI Taxonomy" id="1427535"/>
    <lineage>
        <taxon>Bacteria</taxon>
        <taxon>Bacillati</taxon>
        <taxon>Actinomycetota</taxon>
        <taxon>Actinomycetes</taxon>
        <taxon>Streptosporangiales</taxon>
        <taxon>Thermomonosporaceae</taxon>
        <taxon>Actinomadura</taxon>
    </lineage>
</organism>
<keyword evidence="7 12" id="KW-1133">Transmembrane helix</keyword>
<dbReference type="InterPro" id="IPR012336">
    <property type="entry name" value="Thioredoxin-like_fold"/>
</dbReference>
<dbReference type="SUPFAM" id="SSF52833">
    <property type="entry name" value="Thioredoxin-like"/>
    <property type="match status" value="1"/>
</dbReference>
<keyword evidence="9 12" id="KW-0406">Ion transport</keyword>
<keyword evidence="8 12" id="KW-0915">Sodium</keyword>
<name>A0A939PBG0_9ACTN</name>
<dbReference type="InterPro" id="IPR004670">
    <property type="entry name" value="NhaA"/>
</dbReference>
<evidence type="ECO:0000256" key="12">
    <source>
        <dbReference type="HAMAP-Rule" id="MF_01844"/>
    </source>
</evidence>
<evidence type="ECO:0000256" key="9">
    <source>
        <dbReference type="ARBA" id="ARBA00023065"/>
    </source>
</evidence>
<dbReference type="Gene3D" id="3.40.30.10">
    <property type="entry name" value="Glutaredoxin"/>
    <property type="match status" value="1"/>
</dbReference>
<dbReference type="InterPro" id="IPR013766">
    <property type="entry name" value="Thioredoxin_domain"/>
</dbReference>
<evidence type="ECO:0000256" key="4">
    <source>
        <dbReference type="ARBA" id="ARBA00022449"/>
    </source>
</evidence>
<sequence length="627" mass="67082">MRAFLATETGSTSVLLAATLAGLLWANSPWGDSYEAFWHTDFAVRLGDHGFSLDLKEWVNDGLMALFFFVVGLEISREVKVGQLRDRRLIAVPSCAALGGMIVPALIFFAINMGGSGAGGWGIPMASDTAFVLGLLAIIGTRCPEPLRAFLLTLAVVDDVGAILVVAVFYTDDLSVTALLIAIALTGLIVAARWLRLWRAPAYVVLGIGVWAAMLESGIHPTLAGILLGALVTVYAPSDHKLLRAGEAVQALSRDPSPELAREATRSVQATVSINERLQLLLHPWTGYVIVPIFALANAGVRLDGETLSRAATSPVTIGIVVALVAGKFIGVSLGTWIPLRFNWGDLPGGLVWGQLLGGAAVSGIGFTVSLFITDLAFAGDPDLQSDAKIGIMTGSLLAALLGWVVFRLAWDRGAVCAPPGLPDERDVEPEPLPPVTGRDHVLGPATAAVTLVEYGDFECPYCGKTEKVLAELRSQYGDRLRLVFRHFPLREIHPHAVAAALVSEAAADHGLFWEAHDVLFRNQLALTDADLSRYGEELAFDPWADVERHRARINSDREEGERSGVGGTPTFFINGEIYQGDHDLASFQTAIDAALTGAPAPGDEMGTGDQCRISTEGTRNERRREA</sequence>
<feature type="transmembrane region" description="Helical" evidence="12">
    <location>
        <begin position="352"/>
        <end position="378"/>
    </location>
</feature>
<dbReference type="Proteomes" id="UP000669179">
    <property type="component" value="Unassembled WGS sequence"/>
</dbReference>
<evidence type="ECO:0000256" key="6">
    <source>
        <dbReference type="ARBA" id="ARBA00022692"/>
    </source>
</evidence>
<evidence type="ECO:0000259" key="14">
    <source>
        <dbReference type="PROSITE" id="PS51352"/>
    </source>
</evidence>
<dbReference type="GO" id="GO:0005886">
    <property type="term" value="C:plasma membrane"/>
    <property type="evidence" value="ECO:0007669"/>
    <property type="project" value="UniProtKB-SubCell"/>
</dbReference>
<feature type="transmembrane region" description="Helical" evidence="12">
    <location>
        <begin position="315"/>
        <end position="340"/>
    </location>
</feature>
<comment type="similarity">
    <text evidence="2">In the N-terminal section; belongs to the NhaA Na(+)/H(+) (TC 2.A.33) antiporter family.</text>
</comment>
<feature type="transmembrane region" description="Helical" evidence="12">
    <location>
        <begin position="176"/>
        <end position="195"/>
    </location>
</feature>
<dbReference type="NCBIfam" id="TIGR00773">
    <property type="entry name" value="NhaA"/>
    <property type="match status" value="1"/>
</dbReference>
<feature type="transmembrane region" description="Helical" evidence="12">
    <location>
        <begin position="150"/>
        <end position="170"/>
    </location>
</feature>
<dbReference type="Pfam" id="PF06965">
    <property type="entry name" value="Na_H_antiport_1"/>
    <property type="match status" value="1"/>
</dbReference>
<comment type="catalytic activity">
    <reaction evidence="12">
        <text>Na(+)(in) + 2 H(+)(out) = Na(+)(out) + 2 H(+)(in)</text>
        <dbReference type="Rhea" id="RHEA:29251"/>
        <dbReference type="ChEBI" id="CHEBI:15378"/>
        <dbReference type="ChEBI" id="CHEBI:29101"/>
    </reaction>
</comment>
<evidence type="ECO:0000313" key="15">
    <source>
        <dbReference type="EMBL" id="MBO2446973.1"/>
    </source>
</evidence>
<reference evidence="15" key="1">
    <citation type="submission" date="2021-03" db="EMBL/GenBank/DDBJ databases">
        <authorList>
            <person name="Kanchanasin P."/>
            <person name="Saeng-In P."/>
            <person name="Phongsopitanun W."/>
            <person name="Yuki M."/>
            <person name="Kudo T."/>
            <person name="Ohkuma M."/>
            <person name="Tanasupawat S."/>
        </authorList>
    </citation>
    <scope>NUCLEOTIDE SEQUENCE</scope>
    <source>
        <strain evidence="15">GKU 128</strain>
    </source>
</reference>
<comment type="function">
    <text evidence="12">Na(+)/H(+) antiporter that extrudes sodium in exchange for external protons.</text>
</comment>
<feature type="transmembrane region" description="Helical" evidence="12">
    <location>
        <begin position="89"/>
        <end position="112"/>
    </location>
</feature>
<dbReference type="InterPro" id="IPR023171">
    <property type="entry name" value="Na/H_antiporter_dom_sf"/>
</dbReference>
<feature type="transmembrane region" description="Helical" evidence="12">
    <location>
        <begin position="390"/>
        <end position="411"/>
    </location>
</feature>